<reference evidence="3" key="1">
    <citation type="submission" date="2017-09" db="EMBL/GenBank/DDBJ databases">
        <authorList>
            <person name="Varghese N."/>
            <person name="Submissions S."/>
        </authorList>
    </citation>
    <scope>NUCLEOTIDE SEQUENCE [LARGE SCALE GENOMIC DNA]</scope>
    <source>
        <strain evidence="3">DSM 44270</strain>
    </source>
</reference>
<accession>A0A286GZL8</accession>
<dbReference type="InterPro" id="IPR025841">
    <property type="entry name" value="CP_ATPgrasp_2"/>
</dbReference>
<name>A0A286GZL8_9ACTN</name>
<dbReference type="PANTHER" id="PTHR34595">
    <property type="entry name" value="BLR5612 PROTEIN"/>
    <property type="match status" value="1"/>
</dbReference>
<dbReference type="SUPFAM" id="SSF56059">
    <property type="entry name" value="Glutathione synthetase ATP-binding domain-like"/>
    <property type="match status" value="1"/>
</dbReference>
<dbReference type="AlphaFoldDB" id="A0A286GZL8"/>
<evidence type="ECO:0000313" key="3">
    <source>
        <dbReference type="Proteomes" id="UP000219482"/>
    </source>
</evidence>
<dbReference type="EMBL" id="OCNK01000003">
    <property type="protein sequence ID" value="SOE00912.1"/>
    <property type="molecule type" value="Genomic_DNA"/>
</dbReference>
<dbReference type="PIRSF" id="PIRSF005522">
    <property type="entry name" value="UCP005522"/>
    <property type="match status" value="1"/>
</dbReference>
<dbReference type="Gene3D" id="3.40.50.11290">
    <property type="match status" value="1"/>
</dbReference>
<protein>
    <submittedName>
        <fullName evidence="2">Uncharacterized conserved protein, circularly permuted ATPgrasp superfamily</fullName>
    </submittedName>
</protein>
<dbReference type="Proteomes" id="UP000219482">
    <property type="component" value="Unassembled WGS sequence"/>
</dbReference>
<feature type="domain" description="Circularly permuted ATP-grasp type 2" evidence="1">
    <location>
        <begin position="81"/>
        <end position="471"/>
    </location>
</feature>
<proteinExistence type="predicted"/>
<dbReference type="RefSeq" id="WP_097184543.1">
    <property type="nucleotide sequence ID" value="NZ_OCNK01000003.1"/>
</dbReference>
<evidence type="ECO:0000259" key="1">
    <source>
        <dbReference type="Pfam" id="PF14403"/>
    </source>
</evidence>
<organism evidence="2 3">
    <name type="scientific">Blastococcus haudaquaticus</name>
    <dbReference type="NCBI Taxonomy" id="1938745"/>
    <lineage>
        <taxon>Bacteria</taxon>
        <taxon>Bacillati</taxon>
        <taxon>Actinomycetota</taxon>
        <taxon>Actinomycetes</taxon>
        <taxon>Geodermatophilales</taxon>
        <taxon>Geodermatophilaceae</taxon>
        <taxon>Blastococcus</taxon>
    </lineage>
</organism>
<gene>
    <name evidence="2" type="ORF">SAMN06272739_2861</name>
</gene>
<evidence type="ECO:0000313" key="2">
    <source>
        <dbReference type="EMBL" id="SOE00912.1"/>
    </source>
</evidence>
<dbReference type="PANTHER" id="PTHR34595:SF7">
    <property type="entry name" value="SLL1039 PROTEIN"/>
    <property type="match status" value="1"/>
</dbReference>
<dbReference type="Pfam" id="PF14403">
    <property type="entry name" value="CP_ATPgrasp_2"/>
    <property type="match status" value="1"/>
</dbReference>
<dbReference type="InterPro" id="IPR051680">
    <property type="entry name" value="ATP-dep_Glu-Cys_Ligase-2"/>
</dbReference>
<keyword evidence="3" id="KW-1185">Reference proteome</keyword>
<dbReference type="Gene3D" id="3.30.1490.270">
    <property type="match status" value="1"/>
</dbReference>
<dbReference type="OrthoDB" id="9803842at2"/>
<sequence length="491" mass="51540">MSNPDPFAAYPAPAADEAVAADGRVREAYVAVASVIRQWGTTGLSAATAALAAERAARGVTVGAWADGRQTVRPFPMDPVPRILSGTEWALIAAGVEQRHRALNAFLADAYRAAGRRRGDVDRAPQVVRAGVIPEWAVAHSPGRDPDAVAQAWPGQPRATLAGTDLVRTASGAWVVTADHLRVPAGLGYALAGRDALRAAAAELMAAGAGTLDPHDAVPLLRAGLATAAPRACTGTPRIAVLSAGESDNAWFEHRLLAEVLGVPLVRAGDLWPRIDGGVEAAVDGERFPIDVLYRRFDDGLLAAFRTPTGQSLDMLLTEAVRAGRLGLANVPGNELADDVSTYAWVPALIRFHLGEEPLLGTVPTWVLADEEQWAQVRDRLHELVVRPVAGYGGRGAVVGPSCSADELAFLQAEVSSAPYRFVAQEPVVPTTLPTVVDGALRPRPVDLRVLSVAGAGDTATALPAPLTRVADRPENGGWWSGGSKDTWIVG</sequence>
<dbReference type="InterPro" id="IPR016450">
    <property type="entry name" value="UCP005522"/>
</dbReference>